<accession>A0A5A7Q9L7</accession>
<feature type="region of interest" description="Disordered" evidence="1">
    <location>
        <begin position="1"/>
        <end position="33"/>
    </location>
</feature>
<evidence type="ECO:0000256" key="1">
    <source>
        <dbReference type="SAM" id="MobiDB-lite"/>
    </source>
</evidence>
<name>A0A5A7Q9L7_STRAF</name>
<reference evidence="3" key="1">
    <citation type="journal article" date="2019" name="Curr. Biol.">
        <title>Genome Sequence of Striga asiatica Provides Insight into the Evolution of Plant Parasitism.</title>
        <authorList>
            <person name="Yoshida S."/>
            <person name="Kim S."/>
            <person name="Wafula E.K."/>
            <person name="Tanskanen J."/>
            <person name="Kim Y.M."/>
            <person name="Honaas L."/>
            <person name="Yang Z."/>
            <person name="Spallek T."/>
            <person name="Conn C.E."/>
            <person name="Ichihashi Y."/>
            <person name="Cheong K."/>
            <person name="Cui S."/>
            <person name="Der J.P."/>
            <person name="Gundlach H."/>
            <person name="Jiao Y."/>
            <person name="Hori C."/>
            <person name="Ishida J.K."/>
            <person name="Kasahara H."/>
            <person name="Kiba T."/>
            <person name="Kim M.S."/>
            <person name="Koo N."/>
            <person name="Laohavisit A."/>
            <person name="Lee Y.H."/>
            <person name="Lumba S."/>
            <person name="McCourt P."/>
            <person name="Mortimer J.C."/>
            <person name="Mutuku J.M."/>
            <person name="Nomura T."/>
            <person name="Sasaki-Sekimoto Y."/>
            <person name="Seto Y."/>
            <person name="Wang Y."/>
            <person name="Wakatake T."/>
            <person name="Sakakibara H."/>
            <person name="Demura T."/>
            <person name="Yamaguchi S."/>
            <person name="Yoneyama K."/>
            <person name="Manabe R.I."/>
            <person name="Nelson D.C."/>
            <person name="Schulman A.H."/>
            <person name="Timko M.P."/>
            <person name="dePamphilis C.W."/>
            <person name="Choi D."/>
            <person name="Shirasu K."/>
        </authorList>
    </citation>
    <scope>NUCLEOTIDE SEQUENCE [LARGE SCALE GENOMIC DNA]</scope>
    <source>
        <strain evidence="3">cv. UVA1</strain>
    </source>
</reference>
<proteinExistence type="predicted"/>
<evidence type="ECO:0000313" key="2">
    <source>
        <dbReference type="EMBL" id="GER41939.1"/>
    </source>
</evidence>
<dbReference type="EMBL" id="BKCP01006206">
    <property type="protein sequence ID" value="GER41939.1"/>
    <property type="molecule type" value="Genomic_DNA"/>
</dbReference>
<feature type="compositionally biased region" description="Polar residues" evidence="1">
    <location>
        <begin position="15"/>
        <end position="27"/>
    </location>
</feature>
<keyword evidence="3" id="KW-1185">Reference proteome</keyword>
<evidence type="ECO:0000313" key="3">
    <source>
        <dbReference type="Proteomes" id="UP000325081"/>
    </source>
</evidence>
<sequence>MDPRLVLGLRPSMEDYSSSAPRTVLSNPPSPHRLAEVTGQGQPVQFGSLPAEIRQEPSVPIGNLLNAQSCLDEGGELLKINPQLHMDLSLRANSLANDGLRISGLEEGEITPSVGCSPRPVPYSRSFRL</sequence>
<gene>
    <name evidence="2" type="ORF">STAS_18694</name>
</gene>
<comment type="caution">
    <text evidence="2">The sequence shown here is derived from an EMBL/GenBank/DDBJ whole genome shotgun (WGS) entry which is preliminary data.</text>
</comment>
<organism evidence="2 3">
    <name type="scientific">Striga asiatica</name>
    <name type="common">Asiatic witchweed</name>
    <name type="synonym">Buchnera asiatica</name>
    <dbReference type="NCBI Taxonomy" id="4170"/>
    <lineage>
        <taxon>Eukaryota</taxon>
        <taxon>Viridiplantae</taxon>
        <taxon>Streptophyta</taxon>
        <taxon>Embryophyta</taxon>
        <taxon>Tracheophyta</taxon>
        <taxon>Spermatophyta</taxon>
        <taxon>Magnoliopsida</taxon>
        <taxon>eudicotyledons</taxon>
        <taxon>Gunneridae</taxon>
        <taxon>Pentapetalae</taxon>
        <taxon>asterids</taxon>
        <taxon>lamiids</taxon>
        <taxon>Lamiales</taxon>
        <taxon>Orobanchaceae</taxon>
        <taxon>Buchnereae</taxon>
        <taxon>Striga</taxon>
    </lineage>
</organism>
<protein>
    <submittedName>
        <fullName evidence="2">Mitochondrial import inner membrane translocase</fullName>
    </submittedName>
</protein>
<dbReference type="AlphaFoldDB" id="A0A5A7Q9L7"/>
<dbReference type="Proteomes" id="UP000325081">
    <property type="component" value="Unassembled WGS sequence"/>
</dbReference>